<evidence type="ECO:0000256" key="4">
    <source>
        <dbReference type="ARBA" id="ARBA00022692"/>
    </source>
</evidence>
<dbReference type="InterPro" id="IPR000515">
    <property type="entry name" value="MetI-like"/>
</dbReference>
<reference evidence="9 10" key="1">
    <citation type="submission" date="2019-06" db="EMBL/GenBank/DDBJ databases">
        <authorList>
            <person name="Li F."/>
        </authorList>
    </citation>
    <scope>NUCLEOTIDE SEQUENCE [LARGE SCALE GENOMIC DNA]</scope>
    <source>
        <strain evidence="9 10">10F1D-1</strain>
    </source>
</reference>
<feature type="transmembrane region" description="Helical" evidence="7">
    <location>
        <begin position="12"/>
        <end position="34"/>
    </location>
</feature>
<dbReference type="PROSITE" id="PS50928">
    <property type="entry name" value="ABC_TM1"/>
    <property type="match status" value="1"/>
</dbReference>
<evidence type="ECO:0000259" key="8">
    <source>
        <dbReference type="PROSITE" id="PS50928"/>
    </source>
</evidence>
<keyword evidence="4 7" id="KW-0812">Transmembrane</keyword>
<keyword evidence="3" id="KW-1003">Cell membrane</keyword>
<dbReference type="CDD" id="cd06261">
    <property type="entry name" value="TM_PBP2"/>
    <property type="match status" value="1"/>
</dbReference>
<evidence type="ECO:0000313" key="10">
    <source>
        <dbReference type="Proteomes" id="UP000316252"/>
    </source>
</evidence>
<keyword evidence="10" id="KW-1185">Reference proteome</keyword>
<accession>A0A506Y7Q4</accession>
<dbReference type="RefSeq" id="WP_141162058.1">
    <property type="nucleotide sequence ID" value="NZ_VHQG01000001.1"/>
</dbReference>
<proteinExistence type="inferred from homology"/>
<evidence type="ECO:0000256" key="1">
    <source>
        <dbReference type="ARBA" id="ARBA00004651"/>
    </source>
</evidence>
<keyword evidence="5 7" id="KW-1133">Transmembrane helix</keyword>
<dbReference type="PANTHER" id="PTHR30193:SF37">
    <property type="entry name" value="INNER MEMBRANE ABC TRANSPORTER PERMEASE PROTEIN YCJO"/>
    <property type="match status" value="1"/>
</dbReference>
<feature type="transmembrane region" description="Helical" evidence="7">
    <location>
        <begin position="108"/>
        <end position="127"/>
    </location>
</feature>
<evidence type="ECO:0000256" key="6">
    <source>
        <dbReference type="ARBA" id="ARBA00023136"/>
    </source>
</evidence>
<dbReference type="AlphaFoldDB" id="A0A506Y7Q4"/>
<gene>
    <name evidence="9" type="ORF">FJ657_02295</name>
</gene>
<keyword evidence="2 7" id="KW-0813">Transport</keyword>
<evidence type="ECO:0000256" key="7">
    <source>
        <dbReference type="RuleBase" id="RU363032"/>
    </source>
</evidence>
<name>A0A506Y7Q4_9MICO</name>
<dbReference type="Gene3D" id="1.10.3720.10">
    <property type="entry name" value="MetI-like"/>
    <property type="match status" value="1"/>
</dbReference>
<dbReference type="Proteomes" id="UP000316252">
    <property type="component" value="Unassembled WGS sequence"/>
</dbReference>
<organism evidence="9 10">
    <name type="scientific">Schumannella soli</name>
    <dbReference type="NCBI Taxonomy" id="2590779"/>
    <lineage>
        <taxon>Bacteria</taxon>
        <taxon>Bacillati</taxon>
        <taxon>Actinomycetota</taxon>
        <taxon>Actinomycetes</taxon>
        <taxon>Micrococcales</taxon>
        <taxon>Microbacteriaceae</taxon>
        <taxon>Schumannella</taxon>
    </lineage>
</organism>
<dbReference type="InterPro" id="IPR035906">
    <property type="entry name" value="MetI-like_sf"/>
</dbReference>
<dbReference type="Pfam" id="PF00528">
    <property type="entry name" value="BPD_transp_1"/>
    <property type="match status" value="1"/>
</dbReference>
<keyword evidence="6 7" id="KW-0472">Membrane</keyword>
<dbReference type="SUPFAM" id="SSF161098">
    <property type="entry name" value="MetI-like"/>
    <property type="match status" value="1"/>
</dbReference>
<comment type="caution">
    <text evidence="9">The sequence shown here is derived from an EMBL/GenBank/DDBJ whole genome shotgun (WGS) entry which is preliminary data.</text>
</comment>
<dbReference type="OrthoDB" id="5174895at2"/>
<sequence length="304" mass="32168">MTSKSSTDYQRGAWAFLGPGAALVVIVLYLPVIYTLVLSFTRYGGLADPVFVGGANYVEMFADPAFLGSLVNTAIWVVGTLIIPVGIGLLIAYLSFGLRWAGILRIPFLIPYALSGVAVGVLFGFVLQNGGALSQALAFFGLPGSDTRWLQESPLNTVVMILAASWQGIGVNALLFTVGLQSIPKEPLEAARIDGASGFTLFRTMVWPLLRPSTTIVVGLSIVNSLKTFDIVQAMTQGGPNRVSETLGVTMYKDTFVNSDYGLGSAVAIFLSVITVAASVIYLRRQLSIGNGSDAGRITAEVSS</sequence>
<dbReference type="SUPFAM" id="SSF160964">
    <property type="entry name" value="MalF N-terminal region-like"/>
    <property type="match status" value="1"/>
</dbReference>
<dbReference type="PANTHER" id="PTHR30193">
    <property type="entry name" value="ABC TRANSPORTER PERMEASE PROTEIN"/>
    <property type="match status" value="1"/>
</dbReference>
<dbReference type="InterPro" id="IPR051393">
    <property type="entry name" value="ABC_transporter_permease"/>
</dbReference>
<protein>
    <submittedName>
        <fullName evidence="9">Sugar ABC transporter permease</fullName>
    </submittedName>
</protein>
<feature type="transmembrane region" description="Helical" evidence="7">
    <location>
        <begin position="261"/>
        <end position="283"/>
    </location>
</feature>
<comment type="subcellular location">
    <subcellularLocation>
        <location evidence="1 7">Cell membrane</location>
        <topology evidence="1 7">Multi-pass membrane protein</topology>
    </subcellularLocation>
</comment>
<evidence type="ECO:0000313" key="9">
    <source>
        <dbReference type="EMBL" id="TPW77530.1"/>
    </source>
</evidence>
<feature type="transmembrane region" description="Helical" evidence="7">
    <location>
        <begin position="201"/>
        <end position="223"/>
    </location>
</feature>
<evidence type="ECO:0000256" key="5">
    <source>
        <dbReference type="ARBA" id="ARBA00022989"/>
    </source>
</evidence>
<feature type="transmembrane region" description="Helical" evidence="7">
    <location>
        <begin position="158"/>
        <end position="180"/>
    </location>
</feature>
<dbReference type="GO" id="GO:0055085">
    <property type="term" value="P:transmembrane transport"/>
    <property type="evidence" value="ECO:0007669"/>
    <property type="project" value="InterPro"/>
</dbReference>
<dbReference type="GO" id="GO:0005886">
    <property type="term" value="C:plasma membrane"/>
    <property type="evidence" value="ECO:0007669"/>
    <property type="project" value="UniProtKB-SubCell"/>
</dbReference>
<evidence type="ECO:0000256" key="3">
    <source>
        <dbReference type="ARBA" id="ARBA00022475"/>
    </source>
</evidence>
<comment type="similarity">
    <text evidence="7">Belongs to the binding-protein-dependent transport system permease family.</text>
</comment>
<feature type="domain" description="ABC transmembrane type-1" evidence="8">
    <location>
        <begin position="70"/>
        <end position="282"/>
    </location>
</feature>
<feature type="transmembrane region" description="Helical" evidence="7">
    <location>
        <begin position="74"/>
        <end position="96"/>
    </location>
</feature>
<evidence type="ECO:0000256" key="2">
    <source>
        <dbReference type="ARBA" id="ARBA00022448"/>
    </source>
</evidence>
<dbReference type="EMBL" id="VHQG01000001">
    <property type="protein sequence ID" value="TPW77530.1"/>
    <property type="molecule type" value="Genomic_DNA"/>
</dbReference>